<evidence type="ECO:0000256" key="1">
    <source>
        <dbReference type="SAM" id="Phobius"/>
    </source>
</evidence>
<dbReference type="InterPro" id="IPR038750">
    <property type="entry name" value="YczE/YyaS-like"/>
</dbReference>
<feature type="transmembrane region" description="Helical" evidence="1">
    <location>
        <begin position="127"/>
        <end position="145"/>
    </location>
</feature>
<proteinExistence type="predicted"/>
<comment type="caution">
    <text evidence="2">The sequence shown here is derived from an EMBL/GenBank/DDBJ whole genome shotgun (WGS) entry which is preliminary data.</text>
</comment>
<reference evidence="2 3" key="1">
    <citation type="submission" date="2018-11" db="EMBL/GenBank/DDBJ databases">
        <title>YIM 102482-1 draft genome.</title>
        <authorList>
            <person name="Li G."/>
            <person name="Jiang Y."/>
        </authorList>
    </citation>
    <scope>NUCLEOTIDE SEQUENCE [LARGE SCALE GENOMIC DNA]</scope>
    <source>
        <strain evidence="2 3">YIM 102482-1</strain>
    </source>
</reference>
<dbReference type="Pfam" id="PF19700">
    <property type="entry name" value="DUF6198"/>
    <property type="match status" value="1"/>
</dbReference>
<protein>
    <submittedName>
        <fullName evidence="2">YitT family protein</fullName>
    </submittedName>
</protein>
<dbReference type="AlphaFoldDB" id="A0A3P3VV65"/>
<keyword evidence="1" id="KW-1133">Transmembrane helix</keyword>
<name>A0A3P3VV65_9MICO</name>
<sequence length="228" mass="24367">MTDADAAADDAPRAPNRVRSLTLRYLTFFLGVFIMSFGVALSVHAIIGTTPISAIPLVLAFATTVSVGTYVIGINAVLLTAQILILRRKFEPIQLLQLPAAIAFGAACDLALWLTSGYAPTTYPEQLGLSLLGSVVLGIGVWLQVTPKVLMLPGDGISVVISRVTGREFGGVKILMDSLLVVIAIVLSFILLGELRGVREGTVIAAILVGWIVRQLQRRVPWPRILSP</sequence>
<dbReference type="PANTHER" id="PTHR40078">
    <property type="entry name" value="INTEGRAL MEMBRANE PROTEIN-RELATED"/>
    <property type="match status" value="1"/>
</dbReference>
<gene>
    <name evidence="2" type="ORF">EG850_07990</name>
</gene>
<accession>A0A3P3VV65</accession>
<feature type="transmembrane region" description="Helical" evidence="1">
    <location>
        <begin position="25"/>
        <end position="47"/>
    </location>
</feature>
<dbReference type="RefSeq" id="WP_124972307.1">
    <property type="nucleotide sequence ID" value="NZ_RQVS01000008.1"/>
</dbReference>
<dbReference type="Proteomes" id="UP000274391">
    <property type="component" value="Unassembled WGS sequence"/>
</dbReference>
<organism evidence="2 3">
    <name type="scientific">Gulosibacter macacae</name>
    <dbReference type="NCBI Taxonomy" id="2488791"/>
    <lineage>
        <taxon>Bacteria</taxon>
        <taxon>Bacillati</taxon>
        <taxon>Actinomycetota</taxon>
        <taxon>Actinomycetes</taxon>
        <taxon>Micrococcales</taxon>
        <taxon>Microbacteriaceae</taxon>
        <taxon>Gulosibacter</taxon>
    </lineage>
</organism>
<keyword evidence="1" id="KW-0472">Membrane</keyword>
<evidence type="ECO:0000313" key="2">
    <source>
        <dbReference type="EMBL" id="RRJ86580.1"/>
    </source>
</evidence>
<keyword evidence="3" id="KW-1185">Reference proteome</keyword>
<evidence type="ECO:0000313" key="3">
    <source>
        <dbReference type="Proteomes" id="UP000274391"/>
    </source>
</evidence>
<dbReference type="PANTHER" id="PTHR40078:SF1">
    <property type="entry name" value="INTEGRAL MEMBRANE PROTEIN"/>
    <property type="match status" value="1"/>
</dbReference>
<keyword evidence="1" id="KW-0812">Transmembrane</keyword>
<dbReference type="OrthoDB" id="87655at2"/>
<feature type="transmembrane region" description="Helical" evidence="1">
    <location>
        <begin position="53"/>
        <end position="86"/>
    </location>
</feature>
<feature type="transmembrane region" description="Helical" evidence="1">
    <location>
        <begin position="174"/>
        <end position="192"/>
    </location>
</feature>
<dbReference type="EMBL" id="RQVS01000008">
    <property type="protein sequence ID" value="RRJ86580.1"/>
    <property type="molecule type" value="Genomic_DNA"/>
</dbReference>